<organism evidence="2 3">
    <name type="scientific">Xanthomonas sacchari</name>
    <dbReference type="NCBI Taxonomy" id="56458"/>
    <lineage>
        <taxon>Bacteria</taxon>
        <taxon>Pseudomonadati</taxon>
        <taxon>Pseudomonadota</taxon>
        <taxon>Gammaproteobacteria</taxon>
        <taxon>Lysobacterales</taxon>
        <taxon>Lysobacteraceae</taxon>
        <taxon>Xanthomonas</taxon>
    </lineage>
</organism>
<dbReference type="Gene3D" id="2.40.50.180">
    <property type="entry name" value="CheA-289, Domain 4"/>
    <property type="match status" value="1"/>
</dbReference>
<sequence length="173" mass="18600">MHNNRYETAAGDTPQSGCQFLTFQLDRELFGLNIAGIHEIIEYRTPTPVPTMPACVRGVINLRGAVVPVVDLQSRLGRAPSQVTRRSCIVIATAATDEGGGAQSFGLLVDAVNEVLELPPQQIEAPPAFGSDIRRDLLQGMGKLEDRLVILLDRARLLRSDDIVEAGTAALAA</sequence>
<dbReference type="GO" id="GO:0007165">
    <property type="term" value="P:signal transduction"/>
    <property type="evidence" value="ECO:0007669"/>
    <property type="project" value="InterPro"/>
</dbReference>
<protein>
    <submittedName>
        <fullName evidence="2">Chemotaxis protein CheW</fullName>
    </submittedName>
</protein>
<dbReference type="STRING" id="56458.SB85_05550"/>
<dbReference type="Pfam" id="PF01584">
    <property type="entry name" value="CheW"/>
    <property type="match status" value="1"/>
</dbReference>
<dbReference type="EMBL" id="MDEK01000002">
    <property type="protein sequence ID" value="PPU84778.1"/>
    <property type="molecule type" value="Genomic_DNA"/>
</dbReference>
<dbReference type="SUPFAM" id="SSF50341">
    <property type="entry name" value="CheW-like"/>
    <property type="match status" value="1"/>
</dbReference>
<dbReference type="InterPro" id="IPR002545">
    <property type="entry name" value="CheW-lke_dom"/>
</dbReference>
<evidence type="ECO:0000313" key="2">
    <source>
        <dbReference type="EMBL" id="PPU84778.1"/>
    </source>
</evidence>
<feature type="domain" description="CheW-like" evidence="1">
    <location>
        <begin position="17"/>
        <end position="163"/>
    </location>
</feature>
<name>A0A2P5Z8E6_9XANT</name>
<dbReference type="GO" id="GO:0005829">
    <property type="term" value="C:cytosol"/>
    <property type="evidence" value="ECO:0007669"/>
    <property type="project" value="TreeGrafter"/>
</dbReference>
<dbReference type="Proteomes" id="UP000247346">
    <property type="component" value="Unassembled WGS sequence"/>
</dbReference>
<reference evidence="2 3" key="1">
    <citation type="submission" date="2016-08" db="EMBL/GenBank/DDBJ databases">
        <authorList>
            <person name="Seilhamer J.J."/>
        </authorList>
    </citation>
    <scope>NUCLEOTIDE SEQUENCE [LARGE SCALE GENOMIC DNA]</scope>
    <source>
        <strain evidence="2 3">CFBP4641</strain>
    </source>
</reference>
<dbReference type="OrthoDB" id="9790406at2"/>
<dbReference type="RefSeq" id="WP_010344213.1">
    <property type="nucleotide sequence ID" value="NZ_CP132343.1"/>
</dbReference>
<comment type="caution">
    <text evidence="2">The sequence shown here is derived from an EMBL/GenBank/DDBJ whole genome shotgun (WGS) entry which is preliminary data.</text>
</comment>
<dbReference type="GO" id="GO:0006935">
    <property type="term" value="P:chemotaxis"/>
    <property type="evidence" value="ECO:0007669"/>
    <property type="project" value="InterPro"/>
</dbReference>
<dbReference type="AlphaFoldDB" id="A0A2P5Z8E6"/>
<dbReference type="Gene3D" id="2.30.30.40">
    <property type="entry name" value="SH3 Domains"/>
    <property type="match status" value="1"/>
</dbReference>
<dbReference type="GeneID" id="93878436"/>
<dbReference type="PANTHER" id="PTHR22617:SF41">
    <property type="entry name" value="CHEMOTAXIS SIGNAL TRANSDUCTION SYSTEM ADAPTOR PROTEIN CHEW"/>
    <property type="match status" value="1"/>
</dbReference>
<gene>
    <name evidence="2" type="ORF">XsacCFBP4641_03000</name>
</gene>
<dbReference type="PROSITE" id="PS50851">
    <property type="entry name" value="CHEW"/>
    <property type="match status" value="1"/>
</dbReference>
<dbReference type="InterPro" id="IPR036061">
    <property type="entry name" value="CheW-like_dom_sf"/>
</dbReference>
<dbReference type="SMART" id="SM00260">
    <property type="entry name" value="CheW"/>
    <property type="match status" value="1"/>
</dbReference>
<evidence type="ECO:0000259" key="1">
    <source>
        <dbReference type="PROSITE" id="PS50851"/>
    </source>
</evidence>
<proteinExistence type="predicted"/>
<dbReference type="InterPro" id="IPR039315">
    <property type="entry name" value="CheW"/>
</dbReference>
<dbReference type="PANTHER" id="PTHR22617">
    <property type="entry name" value="CHEMOTAXIS SENSOR HISTIDINE KINASE-RELATED"/>
    <property type="match status" value="1"/>
</dbReference>
<evidence type="ECO:0000313" key="3">
    <source>
        <dbReference type="Proteomes" id="UP000247346"/>
    </source>
</evidence>
<accession>A0A2P5Z8E6</accession>
<dbReference type="CDD" id="cd00732">
    <property type="entry name" value="CheW"/>
    <property type="match status" value="1"/>
</dbReference>